<name>A0ABV2PS88_9GAMM</name>
<dbReference type="EMBL" id="JBEPSD010000001">
    <property type="protein sequence ID" value="MET4567882.1"/>
    <property type="molecule type" value="Genomic_DNA"/>
</dbReference>
<keyword evidence="2" id="KW-1133">Transmembrane helix</keyword>
<organism evidence="4 5">
    <name type="scientific">Rhodanobacter soli</name>
    <dbReference type="NCBI Taxonomy" id="590609"/>
    <lineage>
        <taxon>Bacteria</taxon>
        <taxon>Pseudomonadati</taxon>
        <taxon>Pseudomonadota</taxon>
        <taxon>Gammaproteobacteria</taxon>
        <taxon>Lysobacterales</taxon>
        <taxon>Rhodanobacteraceae</taxon>
        <taxon>Rhodanobacter</taxon>
    </lineage>
</organism>
<reference evidence="4 5" key="1">
    <citation type="submission" date="2024-06" db="EMBL/GenBank/DDBJ databases">
        <title>Sorghum-associated microbial communities from plants grown in Nebraska, USA.</title>
        <authorList>
            <person name="Schachtman D."/>
        </authorList>
    </citation>
    <scope>NUCLEOTIDE SEQUENCE [LARGE SCALE GENOMIC DNA]</scope>
    <source>
        <strain evidence="4 5">1757</strain>
    </source>
</reference>
<proteinExistence type="predicted"/>
<evidence type="ECO:0000313" key="4">
    <source>
        <dbReference type="EMBL" id="MET4567882.1"/>
    </source>
</evidence>
<dbReference type="Proteomes" id="UP001549251">
    <property type="component" value="Unassembled WGS sequence"/>
</dbReference>
<evidence type="ECO:0000259" key="3">
    <source>
        <dbReference type="Pfam" id="PF13490"/>
    </source>
</evidence>
<accession>A0ABV2PS88</accession>
<feature type="domain" description="Putative zinc-finger" evidence="3">
    <location>
        <begin position="8"/>
        <end position="31"/>
    </location>
</feature>
<evidence type="ECO:0000313" key="5">
    <source>
        <dbReference type="Proteomes" id="UP001549251"/>
    </source>
</evidence>
<evidence type="ECO:0000256" key="2">
    <source>
        <dbReference type="SAM" id="Phobius"/>
    </source>
</evidence>
<keyword evidence="2" id="KW-0472">Membrane</keyword>
<dbReference type="RefSeq" id="WP_354546748.1">
    <property type="nucleotide sequence ID" value="NZ_JBEPSD010000001.1"/>
</dbReference>
<feature type="region of interest" description="Disordered" evidence="1">
    <location>
        <begin position="74"/>
        <end position="97"/>
    </location>
</feature>
<evidence type="ECO:0000256" key="1">
    <source>
        <dbReference type="SAM" id="MobiDB-lite"/>
    </source>
</evidence>
<dbReference type="Gene3D" id="1.10.10.1320">
    <property type="entry name" value="Anti-sigma factor, zinc-finger domain"/>
    <property type="match status" value="1"/>
</dbReference>
<protein>
    <recommendedName>
        <fullName evidence="3">Putative zinc-finger domain-containing protein</fullName>
    </recommendedName>
</protein>
<dbReference type="Pfam" id="PF13490">
    <property type="entry name" value="zf-HC2"/>
    <property type="match status" value="1"/>
</dbReference>
<keyword evidence="5" id="KW-1185">Reference proteome</keyword>
<dbReference type="InterPro" id="IPR027383">
    <property type="entry name" value="Znf_put"/>
</dbReference>
<comment type="caution">
    <text evidence="4">The sequence shown here is derived from an EMBL/GenBank/DDBJ whole genome shotgun (WGS) entry which is preliminary data.</text>
</comment>
<keyword evidence="2" id="KW-0812">Transmembrane</keyword>
<gene>
    <name evidence="4" type="ORF">ABIE04_000209</name>
</gene>
<dbReference type="InterPro" id="IPR041916">
    <property type="entry name" value="Anti_sigma_zinc_sf"/>
</dbReference>
<sequence length="253" mass="26544">MNPIDDDILQAYVDGELDAPSAARVEAALAHDAVLAHRVQQARAVRARLRAAFDPVLDEPVPARLSALLQPRPAQAATPTSPLVMPAAGHGKGTTRRRATRRWFVPGAALAASVALLAVALWWWQPGGDLIRMQGGQSFAAGALTHALDQALASEPKANAPVAIGLSFRSTDGRICRTFVLRAPPARAGLACHESAGWALPVLSAVTPPEGGGELRQAASALPPAVQAAVDARLRGNVFDAQQERAARDAGWR</sequence>
<feature type="transmembrane region" description="Helical" evidence="2">
    <location>
        <begin position="103"/>
        <end position="124"/>
    </location>
</feature>